<sequence length="823" mass="92369">MYKDGYSIRRIPEVVAHSGSALLHFYSDVVYSMAGFNISYRMNSCPSRYSQINCSGNGVCTDGYCTCDSSYMGEACDVPVCPNNCSNGHGFCNSETHRCDCEEGYKGDDCGQLAYLGYWEIIQTEDFVPEGSASHGAVVWQDSLYIISGESYGKADMMSTYDFYGNVWEEVEPESDSYPTKRYGHTTVVYDDKIYLYGGLEENGVISNELWTFNISTKTWENITVRFQHCMSVDRKFCGPLRSAGHSAVLITNGTNGTSDQMVVIFGFSPEFGYLNTVQEFELNTGRWQVVATRGFPVKGSYGHSAEWDPFTQKIYVYGGVEPDGLSTTSRNKLLSYEPFSHTWTLLPSAPSARFLHSASFVTGGLMVVFGGNTHKDNDEGKCYSSDILAYDVTCGNWNTLSVPQGLRSDLARFGHSATIFENSLYIYGGFDGQMLSDMLRFSPGNCSALSDRTSCLETYPGVKCVWNNQEDKCLPITELSGEEDVFSRCAQKSRSVIVAYEKMCSELSDCASCSNTAFQCMWCGSAGCKFRSCRGTTINNEATVENAEDQLCADTESSRCRQLYKCQACTTHNCTWDFGTLSCKSRQNLTSEKKVRQCVTSCAEFTSCLTCTEEDCLWCQNEGRCVDKIAYITSFPYGQCREWTAHQARCRPTYACECNGLAECHPETGKCFCSIKGVTGDHCERCDEKNNYFGDPTTGSCFYDLTTDYEFTFNMTKSYYTQIKYTNTPSKPDIDVDVLIKCTEMAKFNISVKTGNESEKTLFEDYNCTWFSTTFSKLEFIFGIKHNLTTFYVYMYDMHSPMAVQISFAQYPHGSRPNRNRT</sequence>
<protein>
    <recommendedName>
        <fullName evidence="15">Attractin</fullName>
    </recommendedName>
</protein>
<keyword evidence="9" id="KW-1015">Disulfide bond</keyword>
<dbReference type="PROSITE" id="PS00022">
    <property type="entry name" value="EGF_1"/>
    <property type="match status" value="1"/>
</dbReference>
<evidence type="ECO:0000256" key="5">
    <source>
        <dbReference type="ARBA" id="ARBA00022737"/>
    </source>
</evidence>
<evidence type="ECO:0000313" key="14">
    <source>
        <dbReference type="Proteomes" id="UP001148838"/>
    </source>
</evidence>
<keyword evidence="2" id="KW-0880">Kelch repeat</keyword>
<dbReference type="PANTHER" id="PTHR46376">
    <property type="entry name" value="LEUCINE-ZIPPER-LIKE TRANSCRIPTIONAL REGULATOR 1"/>
    <property type="match status" value="1"/>
</dbReference>
<evidence type="ECO:0000256" key="1">
    <source>
        <dbReference type="ARBA" id="ARBA00004167"/>
    </source>
</evidence>
<evidence type="ECO:0000256" key="4">
    <source>
        <dbReference type="ARBA" id="ARBA00022692"/>
    </source>
</evidence>
<keyword evidence="4" id="KW-0812">Transmembrane</keyword>
<dbReference type="InterPro" id="IPR016201">
    <property type="entry name" value="PSI"/>
</dbReference>
<keyword evidence="6" id="KW-1133">Transmembrane helix</keyword>
<dbReference type="PROSITE" id="PS50026">
    <property type="entry name" value="EGF_3"/>
    <property type="match status" value="1"/>
</dbReference>
<proteinExistence type="predicted"/>
<evidence type="ECO:0000256" key="2">
    <source>
        <dbReference type="ARBA" id="ARBA00022441"/>
    </source>
</evidence>
<keyword evidence="10" id="KW-0424">Laminin EGF-like domain</keyword>
<dbReference type="Gene3D" id="2.120.10.80">
    <property type="entry name" value="Kelch-type beta propeller"/>
    <property type="match status" value="2"/>
</dbReference>
<keyword evidence="14" id="KW-1185">Reference proteome</keyword>
<dbReference type="Pfam" id="PF23106">
    <property type="entry name" value="EGF_Teneurin"/>
    <property type="match status" value="1"/>
</dbReference>
<dbReference type="InterPro" id="IPR000742">
    <property type="entry name" value="EGF"/>
</dbReference>
<dbReference type="InterPro" id="IPR002049">
    <property type="entry name" value="LE_dom"/>
</dbReference>
<keyword evidence="5" id="KW-0677">Repeat</keyword>
<dbReference type="SUPFAM" id="SSF117281">
    <property type="entry name" value="Kelch motif"/>
    <property type="match status" value="2"/>
</dbReference>
<evidence type="ECO:0000256" key="7">
    <source>
        <dbReference type="ARBA" id="ARBA00023136"/>
    </source>
</evidence>
<evidence type="ECO:0000313" key="13">
    <source>
        <dbReference type="EMBL" id="KAJ4432158.1"/>
    </source>
</evidence>
<dbReference type="InterPro" id="IPR015915">
    <property type="entry name" value="Kelch-typ_b-propeller"/>
</dbReference>
<evidence type="ECO:0000259" key="12">
    <source>
        <dbReference type="PROSITE" id="PS50027"/>
    </source>
</evidence>
<dbReference type="EMBL" id="JAJSOF020000029">
    <property type="protein sequence ID" value="KAJ4432158.1"/>
    <property type="molecule type" value="Genomic_DNA"/>
</dbReference>
<dbReference type="InterPro" id="IPR002165">
    <property type="entry name" value="Plexin_repeat"/>
</dbReference>
<dbReference type="Gene3D" id="2.10.25.10">
    <property type="entry name" value="Laminin"/>
    <property type="match status" value="2"/>
</dbReference>
<dbReference type="CDD" id="cd00055">
    <property type="entry name" value="EGF_Lam"/>
    <property type="match status" value="1"/>
</dbReference>
<dbReference type="InterPro" id="IPR056737">
    <property type="entry name" value="Beta-prop_ATRN-MKLN-like"/>
</dbReference>
<reference evidence="13 14" key="1">
    <citation type="journal article" date="2022" name="Allergy">
        <title>Genome assembly and annotation of Periplaneta americana reveal a comprehensive cockroach allergen profile.</title>
        <authorList>
            <person name="Wang L."/>
            <person name="Xiong Q."/>
            <person name="Saelim N."/>
            <person name="Wang L."/>
            <person name="Nong W."/>
            <person name="Wan A.T."/>
            <person name="Shi M."/>
            <person name="Liu X."/>
            <person name="Cao Q."/>
            <person name="Hui J.H.L."/>
            <person name="Sookrung N."/>
            <person name="Leung T.F."/>
            <person name="Tungtrongchitr A."/>
            <person name="Tsui S.K.W."/>
        </authorList>
    </citation>
    <scope>NUCLEOTIDE SEQUENCE [LARGE SCALE GENOMIC DNA]</scope>
    <source>
        <strain evidence="13">PWHHKU_190912</strain>
    </source>
</reference>
<dbReference type="InterPro" id="IPR056732">
    <property type="entry name" value="GBD_ATRN"/>
</dbReference>
<dbReference type="InterPro" id="IPR051568">
    <property type="entry name" value="LZTR1/Attractin"/>
</dbReference>
<evidence type="ECO:0000256" key="8">
    <source>
        <dbReference type="ARBA" id="ARBA00023180"/>
    </source>
</evidence>
<name>A0ABQ8SE02_PERAM</name>
<keyword evidence="3 9" id="KW-0245">EGF-like domain</keyword>
<dbReference type="Pfam" id="PF24981">
    <property type="entry name" value="Beta-prop_ATRN-LZTR1"/>
    <property type="match status" value="1"/>
</dbReference>
<comment type="subcellular location">
    <subcellularLocation>
        <location evidence="1">Membrane</location>
        <topology evidence="1">Single-pass membrane protein</topology>
    </subcellularLocation>
</comment>
<dbReference type="PANTHER" id="PTHR46376:SF2">
    <property type="entry name" value="DISTRACTED, ISOFORM B"/>
    <property type="match status" value="1"/>
</dbReference>
<dbReference type="Pfam" id="PF01437">
    <property type="entry name" value="PSI"/>
    <property type="match status" value="1"/>
</dbReference>
<feature type="disulfide bond" evidence="9">
    <location>
        <begin position="101"/>
        <end position="110"/>
    </location>
</feature>
<comment type="caution">
    <text evidence="13">The sequence shown here is derived from an EMBL/GenBank/DDBJ whole genome shotgun (WGS) entry which is preliminary data.</text>
</comment>
<evidence type="ECO:0000256" key="3">
    <source>
        <dbReference type="ARBA" id="ARBA00022536"/>
    </source>
</evidence>
<dbReference type="PROSITE" id="PS50027">
    <property type="entry name" value="EGF_LAM_2"/>
    <property type="match status" value="1"/>
</dbReference>
<evidence type="ECO:0000256" key="9">
    <source>
        <dbReference type="PROSITE-ProRule" id="PRU00076"/>
    </source>
</evidence>
<evidence type="ECO:0000259" key="11">
    <source>
        <dbReference type="PROSITE" id="PS50026"/>
    </source>
</evidence>
<keyword evidence="8" id="KW-0325">Glycoprotein</keyword>
<evidence type="ECO:0000256" key="6">
    <source>
        <dbReference type="ARBA" id="ARBA00022989"/>
    </source>
</evidence>
<dbReference type="PROSITE" id="PS01186">
    <property type="entry name" value="EGF_2"/>
    <property type="match status" value="1"/>
</dbReference>
<keyword evidence="7" id="KW-0472">Membrane</keyword>
<accession>A0ABQ8SE02</accession>
<gene>
    <name evidence="13" type="ORF">ANN_20774</name>
</gene>
<dbReference type="Pfam" id="PF24972">
    <property type="entry name" value="GBD_ATRN"/>
    <property type="match status" value="1"/>
</dbReference>
<dbReference type="SMART" id="SM00181">
    <property type="entry name" value="EGF"/>
    <property type="match status" value="2"/>
</dbReference>
<evidence type="ECO:0008006" key="15">
    <source>
        <dbReference type="Google" id="ProtNLM"/>
    </source>
</evidence>
<dbReference type="Proteomes" id="UP001148838">
    <property type="component" value="Unassembled WGS sequence"/>
</dbReference>
<organism evidence="13 14">
    <name type="scientific">Periplaneta americana</name>
    <name type="common">American cockroach</name>
    <name type="synonym">Blatta americana</name>
    <dbReference type="NCBI Taxonomy" id="6978"/>
    <lineage>
        <taxon>Eukaryota</taxon>
        <taxon>Metazoa</taxon>
        <taxon>Ecdysozoa</taxon>
        <taxon>Arthropoda</taxon>
        <taxon>Hexapoda</taxon>
        <taxon>Insecta</taxon>
        <taxon>Pterygota</taxon>
        <taxon>Neoptera</taxon>
        <taxon>Polyneoptera</taxon>
        <taxon>Dictyoptera</taxon>
        <taxon>Blattodea</taxon>
        <taxon>Blattoidea</taxon>
        <taxon>Blattidae</taxon>
        <taxon>Blattinae</taxon>
        <taxon>Periplaneta</taxon>
    </lineage>
</organism>
<feature type="domain" description="Laminin EGF-like" evidence="12">
    <location>
        <begin position="657"/>
        <end position="704"/>
    </location>
</feature>
<dbReference type="SMART" id="SM00423">
    <property type="entry name" value="PSI"/>
    <property type="match status" value="4"/>
</dbReference>
<feature type="domain" description="EGF-like" evidence="11">
    <location>
        <begin position="77"/>
        <end position="111"/>
    </location>
</feature>
<evidence type="ECO:0000256" key="10">
    <source>
        <dbReference type="PROSITE-ProRule" id="PRU00460"/>
    </source>
</evidence>
<comment type="caution">
    <text evidence="9">Lacks conserved residue(s) required for the propagation of feature annotation.</text>
</comment>